<dbReference type="Proteomes" id="UP000663889">
    <property type="component" value="Unassembled WGS sequence"/>
</dbReference>
<dbReference type="InterPro" id="IPR012337">
    <property type="entry name" value="RNaseH-like_sf"/>
</dbReference>
<dbReference type="Pfam" id="PF05699">
    <property type="entry name" value="Dimer_Tnp_hAT"/>
    <property type="match status" value="1"/>
</dbReference>
<accession>A0A819KLN6</accession>
<reference evidence="3" key="1">
    <citation type="submission" date="2021-02" db="EMBL/GenBank/DDBJ databases">
        <authorList>
            <person name="Nowell W R."/>
        </authorList>
    </citation>
    <scope>NUCLEOTIDE SEQUENCE</scope>
</reference>
<dbReference type="PANTHER" id="PTHR46880">
    <property type="entry name" value="RAS-ASSOCIATING DOMAIN-CONTAINING PROTEIN"/>
    <property type="match status" value="1"/>
</dbReference>
<dbReference type="AlphaFoldDB" id="A0A819KLN6"/>
<name>A0A819KLN6_9BILA</name>
<dbReference type="SUPFAM" id="SSF53098">
    <property type="entry name" value="Ribonuclease H-like"/>
    <property type="match status" value="1"/>
</dbReference>
<proteinExistence type="predicted"/>
<evidence type="ECO:0000313" key="4">
    <source>
        <dbReference type="Proteomes" id="UP000663874"/>
    </source>
</evidence>
<feature type="domain" description="HAT C-terminal dimerisation" evidence="1">
    <location>
        <begin position="4"/>
        <end position="56"/>
    </location>
</feature>
<protein>
    <recommendedName>
        <fullName evidence="1">HAT C-terminal dimerisation domain-containing protein</fullName>
    </recommendedName>
</protein>
<dbReference type="InterPro" id="IPR008906">
    <property type="entry name" value="HATC_C_dom"/>
</dbReference>
<dbReference type="EMBL" id="CAJOBE010004783">
    <property type="protein sequence ID" value="CAF3947038.1"/>
    <property type="molecule type" value="Genomic_DNA"/>
</dbReference>
<evidence type="ECO:0000313" key="2">
    <source>
        <dbReference type="EMBL" id="CAF1548976.1"/>
    </source>
</evidence>
<sequence>MTRDIYPHLSLVAEIFSYVPISTATVERDFSTMNRILTNLRNHLTTKPLEKLMRISKRLSDLVNDPKDLIIDFWK</sequence>
<feature type="non-terminal residue" evidence="3">
    <location>
        <position position="75"/>
    </location>
</feature>
<dbReference type="Proteomes" id="UP000663874">
    <property type="component" value="Unassembled WGS sequence"/>
</dbReference>
<evidence type="ECO:0000313" key="3">
    <source>
        <dbReference type="EMBL" id="CAF3947038.1"/>
    </source>
</evidence>
<dbReference type="PANTHER" id="PTHR46880:SF5">
    <property type="entry name" value="DUF4371 DOMAIN-CONTAINING PROTEIN"/>
    <property type="match status" value="1"/>
</dbReference>
<dbReference type="EMBL" id="CAJNOU010009803">
    <property type="protein sequence ID" value="CAF1548976.1"/>
    <property type="molecule type" value="Genomic_DNA"/>
</dbReference>
<gene>
    <name evidence="3" type="ORF">FNK824_LOCUS22999</name>
    <name evidence="2" type="ORF">SEV965_LOCUS38586</name>
</gene>
<dbReference type="GO" id="GO:0046983">
    <property type="term" value="F:protein dimerization activity"/>
    <property type="evidence" value="ECO:0007669"/>
    <property type="project" value="InterPro"/>
</dbReference>
<evidence type="ECO:0000259" key="1">
    <source>
        <dbReference type="Pfam" id="PF05699"/>
    </source>
</evidence>
<comment type="caution">
    <text evidence="3">The sequence shown here is derived from an EMBL/GenBank/DDBJ whole genome shotgun (WGS) entry which is preliminary data.</text>
</comment>
<organism evidence="3 4">
    <name type="scientific">Rotaria sordida</name>
    <dbReference type="NCBI Taxonomy" id="392033"/>
    <lineage>
        <taxon>Eukaryota</taxon>
        <taxon>Metazoa</taxon>
        <taxon>Spiralia</taxon>
        <taxon>Gnathifera</taxon>
        <taxon>Rotifera</taxon>
        <taxon>Eurotatoria</taxon>
        <taxon>Bdelloidea</taxon>
        <taxon>Philodinida</taxon>
        <taxon>Philodinidae</taxon>
        <taxon>Rotaria</taxon>
    </lineage>
</organism>